<protein>
    <submittedName>
        <fullName evidence="1">Uncharacterized protein</fullName>
    </submittedName>
</protein>
<dbReference type="EMBL" id="UOFG01000253">
    <property type="protein sequence ID" value="VAW65591.1"/>
    <property type="molecule type" value="Genomic_DNA"/>
</dbReference>
<sequence>MKILIFRGFLCFILAGFYALSSQVYAASCVKITDERLIDYQANKEQQLQLDYIKTLPDNKVILAGHYYYDYLNDDKKVTLPVIHLSTNQGKNWKVSGFNFKREVIEGLQTEGMGNIWLLLSEKNEGTLVPVRILKSENGGRDWCQIQLDLSSTGAILQWVEKFNFFDALHGKITLVDAAGGRVDYYTKNGGLSWNILWKIPARQDIETAYNVADQNRDYPHAPLWEKDHGRYKIIAAVRFAKAKGRYIVEKYSFNDPVWRMQSTIPESVP</sequence>
<dbReference type="SUPFAM" id="SSF50939">
    <property type="entry name" value="Sialidases"/>
    <property type="match status" value="1"/>
</dbReference>
<reference evidence="1" key="1">
    <citation type="submission" date="2018-06" db="EMBL/GenBank/DDBJ databases">
        <authorList>
            <person name="Zhirakovskaya E."/>
        </authorList>
    </citation>
    <scope>NUCLEOTIDE SEQUENCE</scope>
</reference>
<dbReference type="AlphaFoldDB" id="A0A3B0XD16"/>
<dbReference type="InterPro" id="IPR015943">
    <property type="entry name" value="WD40/YVTN_repeat-like_dom_sf"/>
</dbReference>
<dbReference type="InterPro" id="IPR036278">
    <property type="entry name" value="Sialidase_sf"/>
</dbReference>
<accession>A0A3B0XD16</accession>
<organism evidence="1">
    <name type="scientific">hydrothermal vent metagenome</name>
    <dbReference type="NCBI Taxonomy" id="652676"/>
    <lineage>
        <taxon>unclassified sequences</taxon>
        <taxon>metagenomes</taxon>
        <taxon>ecological metagenomes</taxon>
    </lineage>
</organism>
<proteinExistence type="predicted"/>
<dbReference type="Gene3D" id="2.130.10.10">
    <property type="entry name" value="YVTN repeat-like/Quinoprotein amine dehydrogenase"/>
    <property type="match status" value="1"/>
</dbReference>
<name>A0A3B0XD16_9ZZZZ</name>
<gene>
    <name evidence="1" type="ORF">MNBD_GAMMA11-2866</name>
</gene>
<evidence type="ECO:0000313" key="1">
    <source>
        <dbReference type="EMBL" id="VAW65591.1"/>
    </source>
</evidence>